<feature type="domain" description="Secretion system C-terminal sorting" evidence="3">
    <location>
        <begin position="629"/>
        <end position="700"/>
    </location>
</feature>
<feature type="chain" id="PRO_5047066483" evidence="2">
    <location>
        <begin position="19"/>
        <end position="702"/>
    </location>
</feature>
<dbReference type="Pfam" id="PF18962">
    <property type="entry name" value="Por_Secre_tail"/>
    <property type="match status" value="1"/>
</dbReference>
<evidence type="ECO:0000313" key="5">
    <source>
        <dbReference type="Proteomes" id="UP001589797"/>
    </source>
</evidence>
<evidence type="ECO:0000256" key="2">
    <source>
        <dbReference type="SAM" id="SignalP"/>
    </source>
</evidence>
<keyword evidence="1 2" id="KW-0732">Signal</keyword>
<dbReference type="NCBIfam" id="TIGR04183">
    <property type="entry name" value="Por_Secre_tail"/>
    <property type="match status" value="1"/>
</dbReference>
<dbReference type="InterPro" id="IPR026444">
    <property type="entry name" value="Secre_tail"/>
</dbReference>
<dbReference type="InterPro" id="IPR013517">
    <property type="entry name" value="FG-GAP"/>
</dbReference>
<dbReference type="RefSeq" id="WP_382387512.1">
    <property type="nucleotide sequence ID" value="NZ_JBHLWI010000028.1"/>
</dbReference>
<evidence type="ECO:0000256" key="1">
    <source>
        <dbReference type="ARBA" id="ARBA00022729"/>
    </source>
</evidence>
<evidence type="ECO:0000313" key="4">
    <source>
        <dbReference type="EMBL" id="MFC0263047.1"/>
    </source>
</evidence>
<dbReference type="SUPFAM" id="SSF69318">
    <property type="entry name" value="Integrin alpha N-terminal domain"/>
    <property type="match status" value="1"/>
</dbReference>
<proteinExistence type="predicted"/>
<gene>
    <name evidence="4" type="ORF">ACFFIP_10175</name>
</gene>
<accession>A0ABV6FT41</accession>
<dbReference type="InterPro" id="IPR028994">
    <property type="entry name" value="Integrin_alpha_N"/>
</dbReference>
<reference evidence="4 5" key="1">
    <citation type="submission" date="2024-09" db="EMBL/GenBank/DDBJ databases">
        <authorList>
            <person name="Sun Q."/>
            <person name="Mori K."/>
        </authorList>
    </citation>
    <scope>NUCLEOTIDE SEQUENCE [LARGE SCALE GENOMIC DNA]</scope>
    <source>
        <strain evidence="4 5">CCM 7650</strain>
    </source>
</reference>
<dbReference type="EMBL" id="JBHLWI010000028">
    <property type="protein sequence ID" value="MFC0263047.1"/>
    <property type="molecule type" value="Genomic_DNA"/>
</dbReference>
<organism evidence="4 5">
    <name type="scientific">Fontibacter flavus</name>
    <dbReference type="NCBI Taxonomy" id="654838"/>
    <lineage>
        <taxon>Bacteria</taxon>
        <taxon>Pseudomonadati</taxon>
        <taxon>Bacteroidota</taxon>
        <taxon>Cytophagia</taxon>
        <taxon>Cytophagales</taxon>
        <taxon>Cyclobacteriaceae</taxon>
        <taxon>Fontibacter</taxon>
    </lineage>
</organism>
<dbReference type="Proteomes" id="UP001589797">
    <property type="component" value="Unassembled WGS sequence"/>
</dbReference>
<comment type="caution">
    <text evidence="4">The sequence shown here is derived from an EMBL/GenBank/DDBJ whole genome shotgun (WGS) entry which is preliminary data.</text>
</comment>
<keyword evidence="5" id="KW-1185">Reference proteome</keyword>
<dbReference type="Pfam" id="PF13517">
    <property type="entry name" value="FG-GAP_3"/>
    <property type="match status" value="1"/>
</dbReference>
<dbReference type="Gene3D" id="2.130.10.130">
    <property type="entry name" value="Integrin alpha, N-terminal"/>
    <property type="match status" value="1"/>
</dbReference>
<sequence length="702" mass="78595">MKYLFLWSMIFISFGVDAQQTFSFDQTRGLNREGEAIPMPFAVGINAAQFQEMDTNGDGQEELVIWDINARRILVFKVEGEEFQFIPEMSYYFPSDVNGFLVLADYDGDGRKDLFTSNPFGIKAYRNISPAGSPFPQWEVAQNFLRLDNGSNVQANLLDIPVIKDIDGDGDLDIVAFNFVVGDYLEMYKNTSVERKGVADIDGFAFPESRWGRFEICACGQISFGITCAGLPMGRIVEEEVNLRIEHAGGHSALYEDFNGDGFFDLLVGRDECRTLYYLPNKGTNAEPLFDEFALELPGYGKLPEFPIFHASYLWRDNLVVSINSSSIAGVFEADYSRNMFRISSEGGGAEPFLQSEIFDLGENTRPFFKGFRDAGELILTSNSNLEGKVVGVGYKILVEGDQWELVEVDYLNLSTLDLTDLQYFEYQNVSRQNTYWVTGVDTVNFQLQRKIFFGNSNDVATMKELTLPVTGVRALDHVELFTYAGKDYLLLARQTGELVLFEMDFGTGTASLVSRDFLGYSDNPASRNLTVHVLQDTNPSMYAVDQRGVLVFIPDFMNQSQRVSVQLKLFNGENSQSRFGRNTWITSLRQPFSAGHDLLLGNTSGGLEYLAFASDLPSPSEESFLVRVYPNPSDGDFKIIASQNATASLVSMLGQVMFDNIPVDSNQEREIQAGFLAPGVYILQLTNEKGGRLNKKIVIRK</sequence>
<feature type="signal peptide" evidence="2">
    <location>
        <begin position="1"/>
        <end position="18"/>
    </location>
</feature>
<evidence type="ECO:0000259" key="3">
    <source>
        <dbReference type="Pfam" id="PF18962"/>
    </source>
</evidence>
<protein>
    <submittedName>
        <fullName evidence="4">T9SS type A sorting domain-containing protein</fullName>
    </submittedName>
</protein>
<name>A0ABV6FT41_9BACT</name>